<dbReference type="Proteomes" id="UP001234297">
    <property type="component" value="Chromosome 3"/>
</dbReference>
<dbReference type="EMBL" id="CM056811">
    <property type="protein sequence ID" value="KAJ8636021.1"/>
    <property type="molecule type" value="Genomic_DNA"/>
</dbReference>
<accession>A0ACC2LSL4</accession>
<keyword evidence="2" id="KW-1185">Reference proteome</keyword>
<evidence type="ECO:0000313" key="2">
    <source>
        <dbReference type="Proteomes" id="UP001234297"/>
    </source>
</evidence>
<proteinExistence type="predicted"/>
<comment type="caution">
    <text evidence="1">The sequence shown here is derived from an EMBL/GenBank/DDBJ whole genome shotgun (WGS) entry which is preliminary data.</text>
</comment>
<evidence type="ECO:0000313" key="1">
    <source>
        <dbReference type="EMBL" id="KAJ8636021.1"/>
    </source>
</evidence>
<reference evidence="1 2" key="1">
    <citation type="journal article" date="2022" name="Hortic Res">
        <title>A haplotype resolved chromosomal level avocado genome allows analysis of novel avocado genes.</title>
        <authorList>
            <person name="Nath O."/>
            <person name="Fletcher S.J."/>
            <person name="Hayward A."/>
            <person name="Shaw L.M."/>
            <person name="Masouleh A.K."/>
            <person name="Furtado A."/>
            <person name="Henry R.J."/>
            <person name="Mitter N."/>
        </authorList>
    </citation>
    <scope>NUCLEOTIDE SEQUENCE [LARGE SCALE GENOMIC DNA]</scope>
    <source>
        <strain evidence="2">cv. Hass</strain>
    </source>
</reference>
<sequence length="646" mass="73410">MASIFEDCPKQKQKAKAFGFHSFLGPGSEVYFSESFGNNVRVFLRECGEREDYTVEGMPIWCTLLVDEKSSVAIPLYVVEESVMCSSNPFCDQCRFVGWSHHFVSRLRYHMIIPADDDRDKPLSDIFYVQNHLLHGLIHCNGFGHLLWINGHEGGSQYASGADLMDLWDRICTTLRTREVTLEDRSRKSSMELRLLYAAAYGHPWFGRWGYKFCHGTFGVTADMYMNAVQILGPLTLDAIMDNFGKAGKNREIRRIVGCYQMMSKSQLKTLQDLLRFMLEFKARLQHGNKKTTESLKTSSTKANHQPNSKPRNKYRQFSKMASSLTSRWPVRRVVYTAQVIVDALKEKKATSCNKEAWMTRQEVRDAARLHIGDTGLIDFVVKSLGGCTIGNQLIIRAVNPTTRVGEYMVKDLDSKPPTKADSDIIWDEINQDLVQLYKQVLEDYPQGAPSSETVKLAARVILNSTHYIKKWPFQDNNDELLRYWVVPVAGEEGQQWVSPPPELVVVSLYATVGELKAAGERALRDSYCSLERFKVSWIESVYLDDDDVLFGVLESGSHVRLRGSRLDTCELMYEGGSDCTWRVDCSCGARDDDGERMVACDMCEVWQHTICEGIDDSDVVPPLFLCGRCRYALQQSSKQSLLTMV</sequence>
<gene>
    <name evidence="1" type="ORF">MRB53_010288</name>
</gene>
<protein>
    <submittedName>
        <fullName evidence="1">Uncharacterized protein</fullName>
    </submittedName>
</protein>
<name>A0ACC2LSL4_PERAE</name>
<organism evidence="1 2">
    <name type="scientific">Persea americana</name>
    <name type="common">Avocado</name>
    <dbReference type="NCBI Taxonomy" id="3435"/>
    <lineage>
        <taxon>Eukaryota</taxon>
        <taxon>Viridiplantae</taxon>
        <taxon>Streptophyta</taxon>
        <taxon>Embryophyta</taxon>
        <taxon>Tracheophyta</taxon>
        <taxon>Spermatophyta</taxon>
        <taxon>Magnoliopsida</taxon>
        <taxon>Magnoliidae</taxon>
        <taxon>Laurales</taxon>
        <taxon>Lauraceae</taxon>
        <taxon>Persea</taxon>
    </lineage>
</organism>